<dbReference type="EMBL" id="MN035465">
    <property type="protein sequence ID" value="QDH90355.1"/>
    <property type="molecule type" value="Genomic_DNA"/>
</dbReference>
<protein>
    <submittedName>
        <fullName evidence="2">Uncharacterized protein</fullName>
    </submittedName>
</protein>
<feature type="transmembrane region" description="Helical" evidence="1">
    <location>
        <begin position="147"/>
        <end position="166"/>
    </location>
</feature>
<keyword evidence="1" id="KW-0472">Membrane</keyword>
<organism evidence="2">
    <name type="scientific">Riboviria sp</name>
    <dbReference type="NCBI Taxonomy" id="2585031"/>
    <lineage>
        <taxon>Viruses</taxon>
        <taxon>Riboviria</taxon>
    </lineage>
</organism>
<evidence type="ECO:0000313" key="2">
    <source>
        <dbReference type="EMBL" id="QDH90355.1"/>
    </source>
</evidence>
<reference evidence="2" key="1">
    <citation type="submission" date="2019-05" db="EMBL/GenBank/DDBJ databases">
        <title>Metatranscriptomic reconstruction reveals RNA viruses with the potential to shape carbon cycling in soil.</title>
        <authorList>
            <person name="Starr E.P."/>
            <person name="Nuccio E."/>
            <person name="Pett-Ridge J."/>
            <person name="Banfield J.F."/>
            <person name="Firestone M.K."/>
        </authorList>
    </citation>
    <scope>NUCLEOTIDE SEQUENCE</scope>
    <source>
        <strain evidence="2">H1_Rhizo_25_scaffold_783</strain>
    </source>
</reference>
<proteinExistence type="predicted"/>
<feature type="transmembrane region" description="Helical" evidence="1">
    <location>
        <begin position="91"/>
        <end position="110"/>
    </location>
</feature>
<evidence type="ECO:0000256" key="1">
    <source>
        <dbReference type="SAM" id="Phobius"/>
    </source>
</evidence>
<feature type="transmembrane region" description="Helical" evidence="1">
    <location>
        <begin position="38"/>
        <end position="60"/>
    </location>
</feature>
<feature type="transmembrane region" description="Helical" evidence="1">
    <location>
        <begin position="67"/>
        <end position="85"/>
    </location>
</feature>
<feature type="transmembrane region" description="Helical" evidence="1">
    <location>
        <begin position="173"/>
        <end position="190"/>
    </location>
</feature>
<accession>A0A514D9R9</accession>
<gene>
    <name evidence="2" type="ORF">H1Rhizo25783_000002</name>
</gene>
<feature type="transmembrane region" description="Helical" evidence="1">
    <location>
        <begin position="122"/>
        <end position="141"/>
    </location>
</feature>
<keyword evidence="1" id="KW-1133">Transmembrane helix</keyword>
<sequence length="423" mass="46524">MMNETQITTFIRWRYEPLLEWASGFEERVSEGAADTLVLAWAASLTISALLRLLLGTVLVVHLLRAVVGLLRVLTLLATALTLFARVLWDALAQVAVDAWTTWLWTFGSFSRFAGRAIRGPWFWVVFATWTTDGPFLALFWLLLSQLAWEGFLWVWPFFLACLVFFRDSWMWSALAAPVWGLVGLLFAWLPRLGRDGGEALGVSPWVPVDGSGQPVFNLLGEVGEEGGPCEVRMTPVSSIHCSRLRRRAVWVRRLECVLGGAPGGVGLFVRGRWLPDLPSPDLSAESNLALMHFRDGAKILGGGSVLPRVDPRDAAKPGFVPSAPVVYLVVLLADGSQELFVPELVGKLSTYALLRERDETLVSALRLRALEWCKGAGLSGPVTYWAVLCALKCSWEPSPQEVSLSEWIVPRLSASTPPVGSG</sequence>
<keyword evidence="1" id="KW-0812">Transmembrane</keyword>
<name>A0A514D9R9_9VIRU</name>